<dbReference type="SUPFAM" id="SSF110997">
    <property type="entry name" value="Sporulation related repeat"/>
    <property type="match status" value="1"/>
</dbReference>
<dbReference type="EMBL" id="QEKY01000001">
    <property type="protein sequence ID" value="PVZ15200.1"/>
    <property type="molecule type" value="Genomic_DNA"/>
</dbReference>
<dbReference type="Pfam" id="PF05036">
    <property type="entry name" value="SPOR"/>
    <property type="match status" value="1"/>
</dbReference>
<evidence type="ECO:0000313" key="3">
    <source>
        <dbReference type="Proteomes" id="UP000245462"/>
    </source>
</evidence>
<organism evidence="2 3">
    <name type="scientific">Porphyromonas loveana</name>
    <dbReference type="NCBI Taxonomy" id="1884669"/>
    <lineage>
        <taxon>Bacteria</taxon>
        <taxon>Pseudomonadati</taxon>
        <taxon>Bacteroidota</taxon>
        <taxon>Bacteroidia</taxon>
        <taxon>Bacteroidales</taxon>
        <taxon>Porphyromonadaceae</taxon>
        <taxon>Porphyromonas</taxon>
    </lineage>
</organism>
<dbReference type="Proteomes" id="UP000245462">
    <property type="component" value="Unassembled WGS sequence"/>
</dbReference>
<comment type="caution">
    <text evidence="2">The sequence shown here is derived from an EMBL/GenBank/DDBJ whole genome shotgun (WGS) entry which is preliminary data.</text>
</comment>
<gene>
    <name evidence="2" type="ORF">C7382_101131</name>
</gene>
<sequence>MALRASFNKKRNQTEMKSIITLSILLLTLACGSLVEAQVSSSAHSKAPVSIFEALGTEQNGEGVITIYQPAAVKAAVGRVSGRLSGLIETEGGIRVMQGYRVQVYNGNVASSKRDANHRAAQIAQMHPELQCYLTYRAPFWRLLVGDFASRQEADEAVRQLKKSFPSYAREIYVVRDKIRLGN</sequence>
<protein>
    <submittedName>
        <fullName evidence="2">Sporulation related protein</fullName>
    </submittedName>
</protein>
<dbReference type="PROSITE" id="PS51724">
    <property type="entry name" value="SPOR"/>
    <property type="match status" value="1"/>
</dbReference>
<evidence type="ECO:0000313" key="2">
    <source>
        <dbReference type="EMBL" id="PVZ15200.1"/>
    </source>
</evidence>
<name>A0A2U1FT12_9PORP</name>
<dbReference type="AlphaFoldDB" id="A0A2U1FT12"/>
<accession>A0A2U1FT12</accession>
<dbReference type="PROSITE" id="PS51257">
    <property type="entry name" value="PROKAR_LIPOPROTEIN"/>
    <property type="match status" value="1"/>
</dbReference>
<dbReference type="GO" id="GO:0042834">
    <property type="term" value="F:peptidoglycan binding"/>
    <property type="evidence" value="ECO:0007669"/>
    <property type="project" value="InterPro"/>
</dbReference>
<keyword evidence="3" id="KW-1185">Reference proteome</keyword>
<dbReference type="Gene3D" id="3.30.70.1070">
    <property type="entry name" value="Sporulation related repeat"/>
    <property type="match status" value="1"/>
</dbReference>
<dbReference type="InterPro" id="IPR007730">
    <property type="entry name" value="SPOR-like_dom"/>
</dbReference>
<evidence type="ECO:0000259" key="1">
    <source>
        <dbReference type="PROSITE" id="PS51724"/>
    </source>
</evidence>
<reference evidence="2 3" key="1">
    <citation type="submission" date="2018-04" db="EMBL/GenBank/DDBJ databases">
        <title>Genomic Encyclopedia of Type Strains, Phase IV (KMG-IV): sequencing the most valuable type-strain genomes for metagenomic binning, comparative biology and taxonomic classification.</title>
        <authorList>
            <person name="Goeker M."/>
        </authorList>
    </citation>
    <scope>NUCLEOTIDE SEQUENCE [LARGE SCALE GENOMIC DNA]</scope>
    <source>
        <strain evidence="2 3">DSM 28520</strain>
    </source>
</reference>
<dbReference type="InterPro" id="IPR036680">
    <property type="entry name" value="SPOR-like_sf"/>
</dbReference>
<feature type="domain" description="SPOR" evidence="1">
    <location>
        <begin position="94"/>
        <end position="176"/>
    </location>
</feature>
<proteinExistence type="predicted"/>